<proteinExistence type="predicted"/>
<dbReference type="InterPro" id="IPR036397">
    <property type="entry name" value="RNaseH_sf"/>
</dbReference>
<sequence length="303" mass="34364">MEVIAHLLRFAENGKLARGAITTTAAEIRLHRTTVCKIWHAFRRNARMPSSRPGRVGPKSLYSTDYVTNLVSGVPEDQRTTLRDLSVTTSLTLGTLHRKLRDGTIQRKSSRIKPLLTINNMVERVAFCETPDAYEFDSMWDVVHLEEKWFNADKDRRKVYLVKGQTIGRRVAKSKKFIPKFMFLAAVARPRYGPEEGVSFDGKIGMWPIVKYVPAVRNSRNRPAGTLVTTLVNVDAVVYRDYVITPLSSDKLDNVFVTFQAVMRLVLEHKGDNHFRLPHLTKDALRRAGTPMVNVTCPASLLE</sequence>
<organism evidence="1 2">
    <name type="scientific">Aphanomyces astaci</name>
    <name type="common">Crayfish plague agent</name>
    <dbReference type="NCBI Taxonomy" id="112090"/>
    <lineage>
        <taxon>Eukaryota</taxon>
        <taxon>Sar</taxon>
        <taxon>Stramenopiles</taxon>
        <taxon>Oomycota</taxon>
        <taxon>Saprolegniomycetes</taxon>
        <taxon>Saprolegniales</taxon>
        <taxon>Verrucalvaceae</taxon>
        <taxon>Aphanomyces</taxon>
    </lineage>
</organism>
<comment type="caution">
    <text evidence="1">The sequence shown here is derived from an EMBL/GenBank/DDBJ whole genome shotgun (WGS) entry which is preliminary data.</text>
</comment>
<dbReference type="GO" id="GO:0003676">
    <property type="term" value="F:nucleic acid binding"/>
    <property type="evidence" value="ECO:0007669"/>
    <property type="project" value="InterPro"/>
</dbReference>
<protein>
    <recommendedName>
        <fullName evidence="3">Transposase Tc1-like domain-containing protein</fullName>
    </recommendedName>
</protein>
<evidence type="ECO:0008006" key="3">
    <source>
        <dbReference type="Google" id="ProtNLM"/>
    </source>
</evidence>
<dbReference type="Gene3D" id="3.30.420.10">
    <property type="entry name" value="Ribonuclease H-like superfamily/Ribonuclease H"/>
    <property type="match status" value="1"/>
</dbReference>
<accession>A0A397BNC9</accession>
<dbReference type="PANTHER" id="PTHR47169">
    <property type="entry name" value="OS01G0541250 PROTEIN"/>
    <property type="match status" value="1"/>
</dbReference>
<evidence type="ECO:0000313" key="1">
    <source>
        <dbReference type="EMBL" id="RHY22923.1"/>
    </source>
</evidence>
<name>A0A397BNC9_APHAT</name>
<dbReference type="PANTHER" id="PTHR47169:SF2">
    <property type="entry name" value="OS01G0541250 PROTEIN"/>
    <property type="match status" value="1"/>
</dbReference>
<dbReference type="VEuPathDB" id="FungiDB:H257_08139"/>
<reference evidence="1 2" key="1">
    <citation type="submission" date="2018-08" db="EMBL/GenBank/DDBJ databases">
        <title>Aphanomyces genome sequencing and annotation.</title>
        <authorList>
            <person name="Minardi D."/>
            <person name="Oidtmann B."/>
            <person name="Van Der Giezen M."/>
            <person name="Studholme D.J."/>
        </authorList>
    </citation>
    <scope>NUCLEOTIDE SEQUENCE [LARGE SCALE GENOMIC DNA]</scope>
    <source>
        <strain evidence="1 2">Yx</strain>
    </source>
</reference>
<dbReference type="EMBL" id="QUTA01003602">
    <property type="protein sequence ID" value="RHY22923.1"/>
    <property type="molecule type" value="Genomic_DNA"/>
</dbReference>
<dbReference type="AlphaFoldDB" id="A0A397BNC9"/>
<gene>
    <name evidence="1" type="ORF">DYB25_009787</name>
</gene>
<dbReference type="Proteomes" id="UP000266239">
    <property type="component" value="Unassembled WGS sequence"/>
</dbReference>
<evidence type="ECO:0000313" key="2">
    <source>
        <dbReference type="Proteomes" id="UP000266239"/>
    </source>
</evidence>